<dbReference type="EMBL" id="ML119684">
    <property type="protein sequence ID" value="RPA80917.1"/>
    <property type="molecule type" value="Genomic_DNA"/>
</dbReference>
<sequence>MRLPSLPEFSILALRLGLGTLPTKGPKRLETYTFDVTYNLSPSLDYNTCNNAFYSTLDPSWTSISNYTNISTDTGSNLELETAGRSGTRIQISYTPSPENSQADFWALTESPAVDTVCLVSKHRNSKEVNAELFVIPGLNPCLTARNKAEFQNAGREAELKFRTEACTRTKVDLLIEVLKDPSNGYRFPEQWDEIVAEIGRRAGPNLENELRANPKFIFDEPECYGKYRSKDLSSFPVAVLGSRRVPAVRPIRRIYANARMDSGRHQKMARDVQLS</sequence>
<dbReference type="Proteomes" id="UP000275078">
    <property type="component" value="Unassembled WGS sequence"/>
</dbReference>
<reference evidence="1 2" key="1">
    <citation type="journal article" date="2018" name="Nat. Ecol. Evol.">
        <title>Pezizomycetes genomes reveal the molecular basis of ectomycorrhizal truffle lifestyle.</title>
        <authorList>
            <person name="Murat C."/>
            <person name="Payen T."/>
            <person name="Noel B."/>
            <person name="Kuo A."/>
            <person name="Morin E."/>
            <person name="Chen J."/>
            <person name="Kohler A."/>
            <person name="Krizsan K."/>
            <person name="Balestrini R."/>
            <person name="Da Silva C."/>
            <person name="Montanini B."/>
            <person name="Hainaut M."/>
            <person name="Levati E."/>
            <person name="Barry K.W."/>
            <person name="Belfiori B."/>
            <person name="Cichocki N."/>
            <person name="Clum A."/>
            <person name="Dockter R.B."/>
            <person name="Fauchery L."/>
            <person name="Guy J."/>
            <person name="Iotti M."/>
            <person name="Le Tacon F."/>
            <person name="Lindquist E.A."/>
            <person name="Lipzen A."/>
            <person name="Malagnac F."/>
            <person name="Mello A."/>
            <person name="Molinier V."/>
            <person name="Miyauchi S."/>
            <person name="Poulain J."/>
            <person name="Riccioni C."/>
            <person name="Rubini A."/>
            <person name="Sitrit Y."/>
            <person name="Splivallo R."/>
            <person name="Traeger S."/>
            <person name="Wang M."/>
            <person name="Zifcakova L."/>
            <person name="Wipf D."/>
            <person name="Zambonelli A."/>
            <person name="Paolocci F."/>
            <person name="Nowrousian M."/>
            <person name="Ottonello S."/>
            <person name="Baldrian P."/>
            <person name="Spatafora J.W."/>
            <person name="Henrissat B."/>
            <person name="Nagy L.G."/>
            <person name="Aury J.M."/>
            <person name="Wincker P."/>
            <person name="Grigoriev I.V."/>
            <person name="Bonfante P."/>
            <person name="Martin F.M."/>
        </authorList>
    </citation>
    <scope>NUCLEOTIDE SEQUENCE [LARGE SCALE GENOMIC DNA]</scope>
    <source>
        <strain evidence="1 2">RN42</strain>
    </source>
</reference>
<proteinExistence type="predicted"/>
<accession>A0A3N4I623</accession>
<keyword evidence="2" id="KW-1185">Reference proteome</keyword>
<gene>
    <name evidence="1" type="ORF">BJ508DRAFT_327009</name>
</gene>
<organism evidence="1 2">
    <name type="scientific">Ascobolus immersus RN42</name>
    <dbReference type="NCBI Taxonomy" id="1160509"/>
    <lineage>
        <taxon>Eukaryota</taxon>
        <taxon>Fungi</taxon>
        <taxon>Dikarya</taxon>
        <taxon>Ascomycota</taxon>
        <taxon>Pezizomycotina</taxon>
        <taxon>Pezizomycetes</taxon>
        <taxon>Pezizales</taxon>
        <taxon>Ascobolaceae</taxon>
        <taxon>Ascobolus</taxon>
    </lineage>
</organism>
<dbReference type="AlphaFoldDB" id="A0A3N4I623"/>
<protein>
    <submittedName>
        <fullName evidence="1">Uncharacterized protein</fullName>
    </submittedName>
</protein>
<evidence type="ECO:0000313" key="2">
    <source>
        <dbReference type="Proteomes" id="UP000275078"/>
    </source>
</evidence>
<evidence type="ECO:0000313" key="1">
    <source>
        <dbReference type="EMBL" id="RPA80917.1"/>
    </source>
</evidence>
<name>A0A3N4I623_ASCIM</name>